<gene>
    <name evidence="3" type="ORF">PhCBS80983_g05592</name>
</gene>
<feature type="region of interest" description="Disordered" evidence="2">
    <location>
        <begin position="406"/>
        <end position="453"/>
    </location>
</feature>
<feature type="compositionally biased region" description="Low complexity" evidence="2">
    <location>
        <begin position="90"/>
        <end position="125"/>
    </location>
</feature>
<reference evidence="3 4" key="1">
    <citation type="journal article" date="2019" name="Sci. Rep.">
        <title>Comparative genomics of chytrid fungi reveal insights into the obligate biotrophic and pathogenic lifestyle of Synchytrium endobioticum.</title>
        <authorList>
            <person name="van de Vossenberg B.T.L.H."/>
            <person name="Warris S."/>
            <person name="Nguyen H.D.T."/>
            <person name="van Gent-Pelzer M.P.E."/>
            <person name="Joly D.L."/>
            <person name="van de Geest H.C."/>
            <person name="Bonants P.J.M."/>
            <person name="Smith D.S."/>
            <person name="Levesque C.A."/>
            <person name="van der Lee T.A.J."/>
        </authorList>
    </citation>
    <scope>NUCLEOTIDE SEQUENCE [LARGE SCALE GENOMIC DNA]</scope>
    <source>
        <strain evidence="3 4">CBS 809.83</strain>
    </source>
</reference>
<evidence type="ECO:0000313" key="4">
    <source>
        <dbReference type="Proteomes" id="UP000318582"/>
    </source>
</evidence>
<keyword evidence="1" id="KW-0175">Coiled coil</keyword>
<organism evidence="3 4">
    <name type="scientific">Powellomyces hirtus</name>
    <dbReference type="NCBI Taxonomy" id="109895"/>
    <lineage>
        <taxon>Eukaryota</taxon>
        <taxon>Fungi</taxon>
        <taxon>Fungi incertae sedis</taxon>
        <taxon>Chytridiomycota</taxon>
        <taxon>Chytridiomycota incertae sedis</taxon>
        <taxon>Chytridiomycetes</taxon>
        <taxon>Spizellomycetales</taxon>
        <taxon>Powellomycetaceae</taxon>
        <taxon>Powellomyces</taxon>
    </lineage>
</organism>
<evidence type="ECO:0000313" key="3">
    <source>
        <dbReference type="EMBL" id="TPX55114.1"/>
    </source>
</evidence>
<dbReference type="Proteomes" id="UP000318582">
    <property type="component" value="Unassembled WGS sequence"/>
</dbReference>
<protein>
    <submittedName>
        <fullName evidence="3">Uncharacterized protein</fullName>
    </submittedName>
</protein>
<feature type="compositionally biased region" description="Low complexity" evidence="2">
    <location>
        <begin position="61"/>
        <end position="73"/>
    </location>
</feature>
<feature type="coiled-coil region" evidence="1">
    <location>
        <begin position="231"/>
        <end position="265"/>
    </location>
</feature>
<proteinExistence type="predicted"/>
<dbReference type="STRING" id="109895.A0A507DTM5"/>
<sequence length="509" mass="54315">MYIKRADSFPTPRPSSAESRQTPVPRRLASQPSVAPAKKALDTKSTARTLVTRATLKVGGPAPTATPTTLVAPRKSSPVIIRAVPTQTNSNTTNTSKFSKSPTSSGSASDASDFSSASSSRSGSAVPKLQRAVTAAPVQPPRGAAKRPAMASKTTGIIKVKIPENNNAGSSPPLHTTPTAAPAAESAGKCRNCRQRGPAFDPVAMEIQANDKALRKIMDLEISNTSLLAVNTSLENTIRQQSQEMEAMRKELERLRDSAVNSMSNILITDRTPRDSSPSRISINSAPDATVDSMLDADALIKEDGNVELRFSRICAMIQQMVEDGTKAMEYEAPSHPPVPTVQQEPGHAIDIETQARKALARKESRGALIRAAGALRKQTSSPTTPEPSVLRMARSVVVETAPVVTKVTRKSSRNSNSSDVSHTSSSSRSSAASTQHTPKADAATRRRGSVVMRPFVDSPAHAYLDDPYAMLDNPPPVNAYLAPNKRTDTSPSTRITARPDDMDSLLWG</sequence>
<dbReference type="EMBL" id="QEAQ01000127">
    <property type="protein sequence ID" value="TPX55114.1"/>
    <property type="molecule type" value="Genomic_DNA"/>
</dbReference>
<feature type="region of interest" description="Disordered" evidence="2">
    <location>
        <begin position="372"/>
        <end position="394"/>
    </location>
</feature>
<dbReference type="AlphaFoldDB" id="A0A507DTM5"/>
<name>A0A507DTM5_9FUNG</name>
<feature type="compositionally biased region" description="Low complexity" evidence="2">
    <location>
        <begin position="170"/>
        <end position="187"/>
    </location>
</feature>
<feature type="compositionally biased region" description="Low complexity" evidence="2">
    <location>
        <begin position="414"/>
        <end position="435"/>
    </location>
</feature>
<feature type="region of interest" description="Disordered" evidence="2">
    <location>
        <begin position="1"/>
        <end position="188"/>
    </location>
</feature>
<evidence type="ECO:0000256" key="2">
    <source>
        <dbReference type="SAM" id="MobiDB-lite"/>
    </source>
</evidence>
<accession>A0A507DTM5</accession>
<comment type="caution">
    <text evidence="3">The sequence shown here is derived from an EMBL/GenBank/DDBJ whole genome shotgun (WGS) entry which is preliminary data.</text>
</comment>
<keyword evidence="4" id="KW-1185">Reference proteome</keyword>
<evidence type="ECO:0000256" key="1">
    <source>
        <dbReference type="SAM" id="Coils"/>
    </source>
</evidence>
<feature type="region of interest" description="Disordered" evidence="2">
    <location>
        <begin position="476"/>
        <end position="509"/>
    </location>
</feature>